<organism evidence="1 2">
    <name type="scientific">Lacisediminihabitans profunda</name>
    <dbReference type="NCBI Taxonomy" id="2594790"/>
    <lineage>
        <taxon>Bacteria</taxon>
        <taxon>Bacillati</taxon>
        <taxon>Actinomycetota</taxon>
        <taxon>Actinomycetes</taxon>
        <taxon>Micrococcales</taxon>
        <taxon>Microbacteriaceae</taxon>
        <taxon>Lacisediminihabitans</taxon>
    </lineage>
</organism>
<evidence type="ECO:0000313" key="1">
    <source>
        <dbReference type="EMBL" id="TXN29001.1"/>
    </source>
</evidence>
<name>A0A5C8UME2_9MICO</name>
<comment type="caution">
    <text evidence="1">The sequence shown here is derived from an EMBL/GenBank/DDBJ whole genome shotgun (WGS) entry which is preliminary data.</text>
</comment>
<evidence type="ECO:0000313" key="2">
    <source>
        <dbReference type="Proteomes" id="UP000321379"/>
    </source>
</evidence>
<reference evidence="1 2" key="1">
    <citation type="submission" date="2019-08" db="EMBL/GenBank/DDBJ databases">
        <title>Bacterial whole genome sequence for Glaciihabitans sp. CHu50b-6-2.</title>
        <authorList>
            <person name="Jin L."/>
        </authorList>
    </citation>
    <scope>NUCLEOTIDE SEQUENCE [LARGE SCALE GENOMIC DNA]</scope>
    <source>
        <strain evidence="1 2">CHu50b-6-2</strain>
    </source>
</reference>
<accession>A0A5C8UME2</accession>
<sequence length="223" mass="21992">MESIVTGIAARAAVATCLVVALAGIGAARVPAAEAAVCIPLVTQCGPATPSPAPAPGPAPTPIVPLPGPGGAPDTAPPVAALADPDAPTFTVPAAQLGGSSITIEGLHSVTAVTVPLANGTRTPVLKIVADDVVVDDFMLDVRKATGPSLVTSATRMHLHGNVRIYLDSITGSLLDGTALTLGATTPPPGNELPPTLLRVNLGLVGVTAASIVFTSPHQSLKG</sequence>
<dbReference type="EMBL" id="VRMG01000010">
    <property type="protein sequence ID" value="TXN29001.1"/>
    <property type="molecule type" value="Genomic_DNA"/>
</dbReference>
<proteinExistence type="predicted"/>
<protein>
    <submittedName>
        <fullName evidence="1">Uncharacterized protein</fullName>
    </submittedName>
</protein>
<dbReference type="AlphaFoldDB" id="A0A5C8UME2"/>
<keyword evidence="2" id="KW-1185">Reference proteome</keyword>
<gene>
    <name evidence="1" type="ORF">FVP33_15930</name>
</gene>
<dbReference type="Proteomes" id="UP000321379">
    <property type="component" value="Unassembled WGS sequence"/>
</dbReference>